<dbReference type="OrthoDB" id="250183at2"/>
<gene>
    <name evidence="1" type="ORF">TsocGM_04905</name>
</gene>
<comment type="caution">
    <text evidence="1">The sequence shown here is derived from an EMBL/GenBank/DDBJ whole genome shotgun (WGS) entry which is preliminary data.</text>
</comment>
<proteinExistence type="predicted"/>
<reference evidence="1 2" key="2">
    <citation type="submission" date="2019-01" db="EMBL/GenBank/DDBJ databases">
        <title>Tautonia sociabilis, a novel thermotolerant planctomycete of Isosphaeraceae family, isolated from a 4000 m deep subterranean habitat.</title>
        <authorList>
            <person name="Kovaleva O.L."/>
            <person name="Elcheninov A.G."/>
            <person name="Van Heerden E."/>
            <person name="Toshchakov S.V."/>
            <person name="Novikov A."/>
            <person name="Bonch-Osmolovskaya E.A."/>
            <person name="Kublanov I.V."/>
        </authorList>
    </citation>
    <scope>NUCLEOTIDE SEQUENCE [LARGE SCALE GENOMIC DNA]</scope>
    <source>
        <strain evidence="1 2">GM2012</strain>
    </source>
</reference>
<sequence>MATRIRRWTWGVAVLGMILVGSPASAQEISAALRDRVAQLIERLEQGEPSERDSAEEALVKLGSRILPLLPEETEDLAPDLRDRLSRIREGLEQGGGETNLDASRVTITGDGLRLSEVLRALQEQSGNRISDLRELYGQDASNPTLALDLREMPFLEALDRIAAKAKLETIFATGDGSVGILAAAPMAESSGDEPRPGPPTIYTGPFRVTLNQFASQIDYGADARSSNARMTVVWEPRLRPMLMSLDASEVKIVDDQGEEIAPTVSEESGTVVLRPEIPEAELNLNMNSPRRGVQTLRTLRVKATVTVPAANQIFRLDLADSDAKQEKGPVSIALDGVEVDGFVWKVGVEVTYEGQSEAFETYRQGLFNNRLWLQRPDGSRFEHNGGFNQLGSMDGTLAFEYLFVDAPGRPSDYQLVYETPGAIAEIPLEFEFSGIPLP</sequence>
<organism evidence="1 2">
    <name type="scientific">Tautonia sociabilis</name>
    <dbReference type="NCBI Taxonomy" id="2080755"/>
    <lineage>
        <taxon>Bacteria</taxon>
        <taxon>Pseudomonadati</taxon>
        <taxon>Planctomycetota</taxon>
        <taxon>Planctomycetia</taxon>
        <taxon>Isosphaerales</taxon>
        <taxon>Isosphaeraceae</taxon>
        <taxon>Tautonia</taxon>
    </lineage>
</organism>
<name>A0A432MPE1_9BACT</name>
<protein>
    <submittedName>
        <fullName evidence="1">Uncharacterized protein</fullName>
    </submittedName>
</protein>
<dbReference type="EMBL" id="RYZH01000006">
    <property type="protein sequence ID" value="RUL88938.1"/>
    <property type="molecule type" value="Genomic_DNA"/>
</dbReference>
<accession>A0A432MPE1</accession>
<evidence type="ECO:0000313" key="2">
    <source>
        <dbReference type="Proteomes" id="UP000280296"/>
    </source>
</evidence>
<dbReference type="Proteomes" id="UP000280296">
    <property type="component" value="Unassembled WGS sequence"/>
</dbReference>
<evidence type="ECO:0000313" key="1">
    <source>
        <dbReference type="EMBL" id="RUL88938.1"/>
    </source>
</evidence>
<dbReference type="RefSeq" id="WP_126724189.1">
    <property type="nucleotide sequence ID" value="NZ_RYZH01000006.1"/>
</dbReference>
<keyword evidence="2" id="KW-1185">Reference proteome</keyword>
<dbReference type="AlphaFoldDB" id="A0A432MPE1"/>
<reference evidence="1 2" key="1">
    <citation type="submission" date="2018-12" db="EMBL/GenBank/DDBJ databases">
        <authorList>
            <person name="Toschakov S.V."/>
        </authorList>
    </citation>
    <scope>NUCLEOTIDE SEQUENCE [LARGE SCALE GENOMIC DNA]</scope>
    <source>
        <strain evidence="1 2">GM2012</strain>
    </source>
</reference>